<dbReference type="Gene3D" id="3.30.450.20">
    <property type="entry name" value="PAS domain"/>
    <property type="match status" value="2"/>
</dbReference>
<comment type="caution">
    <text evidence="8">The sequence shown here is derived from an EMBL/GenBank/DDBJ whole genome shotgun (WGS) entry which is preliminary data.</text>
</comment>
<dbReference type="Gene3D" id="3.30.200.20">
    <property type="entry name" value="Phosphorylase Kinase, domain 1"/>
    <property type="match status" value="1"/>
</dbReference>
<evidence type="ECO:0000256" key="1">
    <source>
        <dbReference type="ARBA" id="ARBA00022679"/>
    </source>
</evidence>
<dbReference type="SMART" id="SM00220">
    <property type="entry name" value="S_TKc"/>
    <property type="match status" value="1"/>
</dbReference>
<dbReference type="InterPro" id="IPR000719">
    <property type="entry name" value="Prot_kinase_dom"/>
</dbReference>
<dbReference type="PROSITE" id="PS50112">
    <property type="entry name" value="PAS"/>
    <property type="match status" value="2"/>
</dbReference>
<keyword evidence="2 5" id="KW-0547">Nucleotide-binding</keyword>
<name>A0A5C5ZM96_9BACT</name>
<dbReference type="CDD" id="cd14014">
    <property type="entry name" value="STKc_PknB_like"/>
    <property type="match status" value="1"/>
</dbReference>
<dbReference type="InterPro" id="IPR035965">
    <property type="entry name" value="PAS-like_dom_sf"/>
</dbReference>
<protein>
    <submittedName>
        <fullName evidence="8">Serine/threonine-protein kinase PknD</fullName>
        <ecNumber evidence="8">2.7.11.1</ecNumber>
    </submittedName>
</protein>
<dbReference type="AlphaFoldDB" id="A0A5C5ZM96"/>
<feature type="domain" description="Protein kinase" evidence="6">
    <location>
        <begin position="126"/>
        <end position="409"/>
    </location>
</feature>
<dbReference type="GO" id="GO:0004674">
    <property type="term" value="F:protein serine/threonine kinase activity"/>
    <property type="evidence" value="ECO:0007669"/>
    <property type="project" value="UniProtKB-EC"/>
</dbReference>
<evidence type="ECO:0000259" key="6">
    <source>
        <dbReference type="PROSITE" id="PS50011"/>
    </source>
</evidence>
<evidence type="ECO:0000259" key="7">
    <source>
        <dbReference type="PROSITE" id="PS50112"/>
    </source>
</evidence>
<dbReference type="PANTHER" id="PTHR43289:SF6">
    <property type="entry name" value="SERINE_THREONINE-PROTEIN KINASE NEKL-3"/>
    <property type="match status" value="1"/>
</dbReference>
<feature type="domain" description="PAS" evidence="7">
    <location>
        <begin position="656"/>
        <end position="728"/>
    </location>
</feature>
<organism evidence="8 9">
    <name type="scientific">Neorhodopirellula pilleata</name>
    <dbReference type="NCBI Taxonomy" id="2714738"/>
    <lineage>
        <taxon>Bacteria</taxon>
        <taxon>Pseudomonadati</taxon>
        <taxon>Planctomycetota</taxon>
        <taxon>Planctomycetia</taxon>
        <taxon>Pirellulales</taxon>
        <taxon>Pirellulaceae</taxon>
        <taxon>Neorhodopirellula</taxon>
    </lineage>
</organism>
<feature type="binding site" evidence="5">
    <location>
        <position position="155"/>
    </location>
    <ligand>
        <name>ATP</name>
        <dbReference type="ChEBI" id="CHEBI:30616"/>
    </ligand>
</feature>
<feature type="domain" description="PAS" evidence="7">
    <location>
        <begin position="514"/>
        <end position="561"/>
    </location>
</feature>
<dbReference type="PROSITE" id="PS00108">
    <property type="entry name" value="PROTEIN_KINASE_ST"/>
    <property type="match status" value="1"/>
</dbReference>
<dbReference type="Pfam" id="PF13426">
    <property type="entry name" value="PAS_9"/>
    <property type="match status" value="1"/>
</dbReference>
<dbReference type="NCBIfam" id="TIGR00229">
    <property type="entry name" value="sensory_box"/>
    <property type="match status" value="1"/>
</dbReference>
<dbReference type="PANTHER" id="PTHR43289">
    <property type="entry name" value="MITOGEN-ACTIVATED PROTEIN KINASE KINASE KINASE 20-RELATED"/>
    <property type="match status" value="1"/>
</dbReference>
<keyword evidence="9" id="KW-1185">Reference proteome</keyword>
<proteinExistence type="predicted"/>
<dbReference type="InterPro" id="IPR011009">
    <property type="entry name" value="Kinase-like_dom_sf"/>
</dbReference>
<keyword evidence="4 5" id="KW-0067">ATP-binding</keyword>
<dbReference type="SMART" id="SM00091">
    <property type="entry name" value="PAS"/>
    <property type="match status" value="2"/>
</dbReference>
<dbReference type="EC" id="2.7.11.1" evidence="8"/>
<dbReference type="InterPro" id="IPR000014">
    <property type="entry name" value="PAS"/>
</dbReference>
<dbReference type="Gene3D" id="1.10.510.10">
    <property type="entry name" value="Transferase(Phosphotransferase) domain 1"/>
    <property type="match status" value="1"/>
</dbReference>
<gene>
    <name evidence="8" type="primary">pknD_8</name>
    <name evidence="8" type="ORF">Pla100_58230</name>
</gene>
<dbReference type="GO" id="GO:0005524">
    <property type="term" value="F:ATP binding"/>
    <property type="evidence" value="ECO:0007669"/>
    <property type="project" value="UniProtKB-UniRule"/>
</dbReference>
<evidence type="ECO:0000256" key="5">
    <source>
        <dbReference type="PROSITE-ProRule" id="PRU10141"/>
    </source>
</evidence>
<dbReference type="CDD" id="cd00130">
    <property type="entry name" value="PAS"/>
    <property type="match status" value="2"/>
</dbReference>
<dbReference type="InterPro" id="IPR008271">
    <property type="entry name" value="Ser/Thr_kinase_AS"/>
</dbReference>
<dbReference type="InterPro" id="IPR013655">
    <property type="entry name" value="PAS_fold_3"/>
</dbReference>
<sequence>MSPTRCSRRDNDRFSDLSKEADGMASLLDTIFADESLANRLAQQPVDSQTLTLVGDDLHLPDASAGLAHADEGFVATRKVVVFGHTAAASEDQSIRVDAVSGSDPTSVTATNSTPAAVVCADDAEYRLIGKLGSGGTAVVYQAHQRAIDREVAIKMLRSELATDASSRSRFLTEARVIGSLDHPNVIALHDLCVDEHGQLFYSMKRIDGTSWNQQIADRSVEDNLTILLRVADAIRYAHSRGLIHRDLKPENVMLGRFGEALVADWGLAIRVEDTRRHANATGGEAGADGNQANANERPLAMIGASTAIGGTPAYMAPEQALGDIVAIDHRTDVYLLGGILYQILTGQTPHHGRNLLECIHAAANNRIEPTDVEGELIDAALKAMATDPNDRFTSVEEFVAAIKDHRTHQESERLVRRAIRRVWPTDPASVPSDPYEQFRVGEALLHEALALWPENQRATTMLVRTQLEFARFAADQGDLDLSMRLFESAGEGESEAAMRVRRDLQRRERVRESQAKYSALFTQSPEAGLLIRWRDGAVMEANLACLSLLGYEKDELVGKTIANLSIWACPDRRKQFIAQLSRDGQVDNFETQFVRKGASADCDTAVKMAGGELVPGVMDVLISSRTVEVGGEEMLLSTIRDISQRRQAERNLEQSQRRLRDLQRLAGLGTWTYDPNMKTVSWSEEAFRLCGRDPRLGEPNLQEFLSLIHPDDRSAVIQAIERALHYGASYQLNYRQRDDQGNYRSLLSRGRPVLDTDGHTIEVYGILQVAPYNNTVPSPNHVVRTSS</sequence>
<dbReference type="PROSITE" id="PS50011">
    <property type="entry name" value="PROTEIN_KINASE_DOM"/>
    <property type="match status" value="1"/>
</dbReference>
<dbReference type="PROSITE" id="PS00107">
    <property type="entry name" value="PROTEIN_KINASE_ATP"/>
    <property type="match status" value="1"/>
</dbReference>
<evidence type="ECO:0000256" key="2">
    <source>
        <dbReference type="ARBA" id="ARBA00022741"/>
    </source>
</evidence>
<dbReference type="Pfam" id="PF00069">
    <property type="entry name" value="Pkinase"/>
    <property type="match status" value="1"/>
</dbReference>
<dbReference type="SUPFAM" id="SSF56112">
    <property type="entry name" value="Protein kinase-like (PK-like)"/>
    <property type="match status" value="1"/>
</dbReference>
<dbReference type="SUPFAM" id="SSF55785">
    <property type="entry name" value="PYP-like sensor domain (PAS domain)"/>
    <property type="match status" value="2"/>
</dbReference>
<dbReference type="InterPro" id="IPR017441">
    <property type="entry name" value="Protein_kinase_ATP_BS"/>
</dbReference>
<keyword evidence="3 8" id="KW-0418">Kinase</keyword>
<dbReference type="Proteomes" id="UP000316213">
    <property type="component" value="Unassembled WGS sequence"/>
</dbReference>
<keyword evidence="1 8" id="KW-0808">Transferase</keyword>
<reference evidence="8 9" key="1">
    <citation type="submission" date="2019-02" db="EMBL/GenBank/DDBJ databases">
        <title>Deep-cultivation of Planctomycetes and their phenomic and genomic characterization uncovers novel biology.</title>
        <authorList>
            <person name="Wiegand S."/>
            <person name="Jogler M."/>
            <person name="Boedeker C."/>
            <person name="Pinto D."/>
            <person name="Vollmers J."/>
            <person name="Rivas-Marin E."/>
            <person name="Kohn T."/>
            <person name="Peeters S.H."/>
            <person name="Heuer A."/>
            <person name="Rast P."/>
            <person name="Oberbeckmann S."/>
            <person name="Bunk B."/>
            <person name="Jeske O."/>
            <person name="Meyerdierks A."/>
            <person name="Storesund J.E."/>
            <person name="Kallscheuer N."/>
            <person name="Luecker S."/>
            <person name="Lage O.M."/>
            <person name="Pohl T."/>
            <person name="Merkel B.J."/>
            <person name="Hornburger P."/>
            <person name="Mueller R.-W."/>
            <person name="Bruemmer F."/>
            <person name="Labrenz M."/>
            <person name="Spormann A.M."/>
            <person name="Op Den Camp H."/>
            <person name="Overmann J."/>
            <person name="Amann R."/>
            <person name="Jetten M.S.M."/>
            <person name="Mascher T."/>
            <person name="Medema M.H."/>
            <person name="Devos D.P."/>
            <person name="Kaster A.-K."/>
            <person name="Ovreas L."/>
            <person name="Rohde M."/>
            <person name="Galperin M.Y."/>
            <person name="Jogler C."/>
        </authorList>
    </citation>
    <scope>NUCLEOTIDE SEQUENCE [LARGE SCALE GENOMIC DNA]</scope>
    <source>
        <strain evidence="8 9">Pla100</strain>
    </source>
</reference>
<evidence type="ECO:0000256" key="4">
    <source>
        <dbReference type="ARBA" id="ARBA00022840"/>
    </source>
</evidence>
<evidence type="ECO:0000256" key="3">
    <source>
        <dbReference type="ARBA" id="ARBA00022777"/>
    </source>
</evidence>
<accession>A0A5C5ZM96</accession>
<dbReference type="EMBL" id="SJPM01000023">
    <property type="protein sequence ID" value="TWT87971.1"/>
    <property type="molecule type" value="Genomic_DNA"/>
</dbReference>
<dbReference type="Pfam" id="PF08447">
    <property type="entry name" value="PAS_3"/>
    <property type="match status" value="1"/>
</dbReference>
<evidence type="ECO:0000313" key="9">
    <source>
        <dbReference type="Proteomes" id="UP000316213"/>
    </source>
</evidence>
<evidence type="ECO:0000313" key="8">
    <source>
        <dbReference type="EMBL" id="TWT87971.1"/>
    </source>
</evidence>